<sequence length="64" mass="6782">MAESAVTVKVESQRDELSTSAVLGRSSELFKPLNRGARQPPPPQPPLACPPAARGFNPVEEVAV</sequence>
<evidence type="ECO:0000313" key="3">
    <source>
        <dbReference type="Proteomes" id="UP001177670"/>
    </source>
</evidence>
<feature type="compositionally biased region" description="Pro residues" evidence="1">
    <location>
        <begin position="39"/>
        <end position="49"/>
    </location>
</feature>
<name>A0AA40FHI3_9HYME</name>
<accession>A0AA40FHI3</accession>
<organism evidence="2 3">
    <name type="scientific">Melipona bicolor</name>
    <dbReference type="NCBI Taxonomy" id="60889"/>
    <lineage>
        <taxon>Eukaryota</taxon>
        <taxon>Metazoa</taxon>
        <taxon>Ecdysozoa</taxon>
        <taxon>Arthropoda</taxon>
        <taxon>Hexapoda</taxon>
        <taxon>Insecta</taxon>
        <taxon>Pterygota</taxon>
        <taxon>Neoptera</taxon>
        <taxon>Endopterygota</taxon>
        <taxon>Hymenoptera</taxon>
        <taxon>Apocrita</taxon>
        <taxon>Aculeata</taxon>
        <taxon>Apoidea</taxon>
        <taxon>Anthophila</taxon>
        <taxon>Apidae</taxon>
        <taxon>Melipona</taxon>
    </lineage>
</organism>
<evidence type="ECO:0000256" key="1">
    <source>
        <dbReference type="SAM" id="MobiDB-lite"/>
    </source>
</evidence>
<dbReference type="AlphaFoldDB" id="A0AA40FHI3"/>
<keyword evidence="3" id="KW-1185">Reference proteome</keyword>
<protein>
    <submittedName>
        <fullName evidence="2">Uncharacterized protein</fullName>
    </submittedName>
</protein>
<reference evidence="2" key="1">
    <citation type="submission" date="2021-10" db="EMBL/GenBank/DDBJ databases">
        <title>Melipona bicolor Genome sequencing and assembly.</title>
        <authorList>
            <person name="Araujo N.S."/>
            <person name="Arias M.C."/>
        </authorList>
    </citation>
    <scope>NUCLEOTIDE SEQUENCE</scope>
    <source>
        <strain evidence="2">USP_2M_L1-L4_2017</strain>
        <tissue evidence="2">Whole body</tissue>
    </source>
</reference>
<evidence type="ECO:0000313" key="2">
    <source>
        <dbReference type="EMBL" id="KAK1118985.1"/>
    </source>
</evidence>
<proteinExistence type="predicted"/>
<gene>
    <name evidence="2" type="ORF">K0M31_013755</name>
</gene>
<dbReference type="Proteomes" id="UP001177670">
    <property type="component" value="Unassembled WGS sequence"/>
</dbReference>
<comment type="caution">
    <text evidence="2">The sequence shown here is derived from an EMBL/GenBank/DDBJ whole genome shotgun (WGS) entry which is preliminary data.</text>
</comment>
<dbReference type="EMBL" id="JAHYIQ010000039">
    <property type="protein sequence ID" value="KAK1118985.1"/>
    <property type="molecule type" value="Genomic_DNA"/>
</dbReference>
<feature type="region of interest" description="Disordered" evidence="1">
    <location>
        <begin position="1"/>
        <end position="64"/>
    </location>
</feature>